<dbReference type="PROSITE" id="PS52029">
    <property type="entry name" value="LD_TPASE"/>
    <property type="match status" value="1"/>
</dbReference>
<comment type="similarity">
    <text evidence="2">Belongs to the YkuD family.</text>
</comment>
<dbReference type="STRING" id="715226.ABI_04640"/>
<feature type="domain" description="L,D-TPase catalytic" evidence="8">
    <location>
        <begin position="1"/>
        <end position="140"/>
    </location>
</feature>
<organism evidence="9 10">
    <name type="scientific">Asticcacaulis biprosthecium C19</name>
    <dbReference type="NCBI Taxonomy" id="715226"/>
    <lineage>
        <taxon>Bacteria</taxon>
        <taxon>Pseudomonadati</taxon>
        <taxon>Pseudomonadota</taxon>
        <taxon>Alphaproteobacteria</taxon>
        <taxon>Caulobacterales</taxon>
        <taxon>Caulobacteraceae</taxon>
        <taxon>Asticcacaulis</taxon>
    </lineage>
</organism>
<dbReference type="HOGENOM" id="CLU_105370_0_0_5"/>
<proteinExistence type="inferred from homology"/>
<evidence type="ECO:0000256" key="4">
    <source>
        <dbReference type="ARBA" id="ARBA00022960"/>
    </source>
</evidence>
<dbReference type="EMBL" id="GL883077">
    <property type="protein sequence ID" value="EGF92032.1"/>
    <property type="molecule type" value="Genomic_DNA"/>
</dbReference>
<dbReference type="Pfam" id="PF03734">
    <property type="entry name" value="YkuD"/>
    <property type="match status" value="1"/>
</dbReference>
<keyword evidence="5 7" id="KW-0573">Peptidoglycan synthesis</keyword>
<sequence>MIAATDKREGDGRSPAGRWPIRYVFYRPDRVAPPQTALKLVPLSPDDGWSDDPAAPDYNTHVKLPYVPSHEKLWRDDHVYDVIVVLGHNDDPPVPGMGSAIFFHLARPDYSGTEGCVAVAISDMLEFLREAQPGDEVEIR</sequence>
<keyword evidence="3" id="KW-0808">Transferase</keyword>
<dbReference type="Proteomes" id="UP000006512">
    <property type="component" value="Unassembled WGS sequence"/>
</dbReference>
<dbReference type="SUPFAM" id="SSF141523">
    <property type="entry name" value="L,D-transpeptidase catalytic domain-like"/>
    <property type="match status" value="1"/>
</dbReference>
<evidence type="ECO:0000313" key="9">
    <source>
        <dbReference type="EMBL" id="EGF92032.1"/>
    </source>
</evidence>
<dbReference type="PANTHER" id="PTHR38589">
    <property type="entry name" value="BLR0621 PROTEIN"/>
    <property type="match status" value="1"/>
</dbReference>
<keyword evidence="10" id="KW-1185">Reference proteome</keyword>
<evidence type="ECO:0000256" key="2">
    <source>
        <dbReference type="ARBA" id="ARBA00005992"/>
    </source>
</evidence>
<evidence type="ECO:0000256" key="5">
    <source>
        <dbReference type="ARBA" id="ARBA00022984"/>
    </source>
</evidence>
<reference evidence="10" key="1">
    <citation type="submission" date="2011-03" db="EMBL/GenBank/DDBJ databases">
        <title>Draft genome sequence of Brevundimonas diminuta.</title>
        <authorList>
            <person name="Brown P.J.B."/>
            <person name="Buechlein A."/>
            <person name="Hemmerich C."/>
            <person name="Brun Y.V."/>
        </authorList>
    </citation>
    <scope>NUCLEOTIDE SEQUENCE [LARGE SCALE GENOMIC DNA]</scope>
    <source>
        <strain evidence="10">C19</strain>
    </source>
</reference>
<gene>
    <name evidence="9" type="ORF">ABI_04640</name>
</gene>
<evidence type="ECO:0000256" key="3">
    <source>
        <dbReference type="ARBA" id="ARBA00022679"/>
    </source>
</evidence>
<evidence type="ECO:0000259" key="8">
    <source>
        <dbReference type="PROSITE" id="PS52029"/>
    </source>
</evidence>
<dbReference type="InterPro" id="IPR005490">
    <property type="entry name" value="LD_TPept_cat_dom"/>
</dbReference>
<protein>
    <recommendedName>
        <fullName evidence="8">L,D-TPase catalytic domain-containing protein</fullName>
    </recommendedName>
</protein>
<evidence type="ECO:0000256" key="1">
    <source>
        <dbReference type="ARBA" id="ARBA00004752"/>
    </source>
</evidence>
<dbReference type="CDD" id="cd16913">
    <property type="entry name" value="YkuD_like"/>
    <property type="match status" value="1"/>
</dbReference>
<dbReference type="InterPro" id="IPR038063">
    <property type="entry name" value="Transpep_catalytic_dom"/>
</dbReference>
<dbReference type="eggNOG" id="COG3786">
    <property type="taxonomic scope" value="Bacteria"/>
</dbReference>
<name>F4QK05_9CAUL</name>
<evidence type="ECO:0000313" key="10">
    <source>
        <dbReference type="Proteomes" id="UP000006512"/>
    </source>
</evidence>
<accession>F4QK05</accession>
<evidence type="ECO:0000256" key="7">
    <source>
        <dbReference type="PROSITE-ProRule" id="PRU01373"/>
    </source>
</evidence>
<feature type="active site" description="Proton donor/acceptor" evidence="7">
    <location>
        <position position="104"/>
    </location>
</feature>
<comment type="pathway">
    <text evidence="1 7">Cell wall biogenesis; peptidoglycan biosynthesis.</text>
</comment>
<evidence type="ECO:0000256" key="6">
    <source>
        <dbReference type="ARBA" id="ARBA00023316"/>
    </source>
</evidence>
<dbReference type="PANTHER" id="PTHR38589:SF1">
    <property type="entry name" value="BLR0621 PROTEIN"/>
    <property type="match status" value="1"/>
</dbReference>
<dbReference type="GO" id="GO:0004180">
    <property type="term" value="F:carboxypeptidase activity"/>
    <property type="evidence" value="ECO:0007669"/>
    <property type="project" value="UniProtKB-ARBA"/>
</dbReference>
<dbReference type="AlphaFoldDB" id="F4QK05"/>
<feature type="active site" description="Nucleophile" evidence="7">
    <location>
        <position position="116"/>
    </location>
</feature>
<dbReference type="GO" id="GO:0071555">
    <property type="term" value="P:cell wall organization"/>
    <property type="evidence" value="ECO:0007669"/>
    <property type="project" value="UniProtKB-UniRule"/>
</dbReference>
<keyword evidence="6 7" id="KW-0961">Cell wall biogenesis/degradation</keyword>
<dbReference type="UniPathway" id="UPA00219"/>
<dbReference type="GO" id="GO:0009252">
    <property type="term" value="P:peptidoglycan biosynthetic process"/>
    <property type="evidence" value="ECO:0007669"/>
    <property type="project" value="UniProtKB-UniPathway"/>
</dbReference>
<dbReference type="GO" id="GO:0016740">
    <property type="term" value="F:transferase activity"/>
    <property type="evidence" value="ECO:0007669"/>
    <property type="project" value="UniProtKB-KW"/>
</dbReference>
<keyword evidence="4 7" id="KW-0133">Cell shape</keyword>
<dbReference type="GO" id="GO:0008360">
    <property type="term" value="P:regulation of cell shape"/>
    <property type="evidence" value="ECO:0007669"/>
    <property type="project" value="UniProtKB-UniRule"/>
</dbReference>